<name>A0ACC0LJN7_RHOML</name>
<proteinExistence type="predicted"/>
<reference evidence="1" key="1">
    <citation type="submission" date="2022-02" db="EMBL/GenBank/DDBJ databases">
        <title>Plant Genome Project.</title>
        <authorList>
            <person name="Zhang R.-G."/>
        </authorList>
    </citation>
    <scope>NUCLEOTIDE SEQUENCE</scope>
    <source>
        <strain evidence="1">AT1</strain>
    </source>
</reference>
<accession>A0ACC0LJN7</accession>
<gene>
    <name evidence="1" type="ORF">RHMOL_Rhmol12G0178800</name>
</gene>
<sequence length="320" mass="33446">MASFTVPCPKTSALCAAPRPGPKQQPQQCAVAFKPTSIAGSSLRFQGSRHKQSGAFKVSAQLNEVAIKESSNCAPVPETKTEESTAENIVPDASSITAFMTQVQDIVEKKEALQQQAAPAPTVMMQSSAPQAMWPFQMPPAPVSAPVSAAPVSAAPAPSPPVSAPALPSPAKPKSSSHPPMKCPMAGTFYRCPAPGVPPFVKEGDVVQKGQVLCIVEAMKLMNEIESDRSGTIVEVLASDGKPVSVDTDTYCNLYSCMHGHGAIDAGLDGFQKSVIKCIFTATASITLTIRVFIKAATTPATLMVSAVSITTIKRSPIPL</sequence>
<dbReference type="Proteomes" id="UP001062846">
    <property type="component" value="Chromosome 12"/>
</dbReference>
<keyword evidence="2" id="KW-1185">Reference proteome</keyword>
<evidence type="ECO:0000313" key="1">
    <source>
        <dbReference type="EMBL" id="KAI8528839.1"/>
    </source>
</evidence>
<protein>
    <submittedName>
        <fullName evidence="1">Uncharacterized protein</fullName>
    </submittedName>
</protein>
<comment type="caution">
    <text evidence="1">The sequence shown here is derived from an EMBL/GenBank/DDBJ whole genome shotgun (WGS) entry which is preliminary data.</text>
</comment>
<organism evidence="1 2">
    <name type="scientific">Rhododendron molle</name>
    <name type="common">Chinese azalea</name>
    <name type="synonym">Azalea mollis</name>
    <dbReference type="NCBI Taxonomy" id="49168"/>
    <lineage>
        <taxon>Eukaryota</taxon>
        <taxon>Viridiplantae</taxon>
        <taxon>Streptophyta</taxon>
        <taxon>Embryophyta</taxon>
        <taxon>Tracheophyta</taxon>
        <taxon>Spermatophyta</taxon>
        <taxon>Magnoliopsida</taxon>
        <taxon>eudicotyledons</taxon>
        <taxon>Gunneridae</taxon>
        <taxon>Pentapetalae</taxon>
        <taxon>asterids</taxon>
        <taxon>Ericales</taxon>
        <taxon>Ericaceae</taxon>
        <taxon>Ericoideae</taxon>
        <taxon>Rhodoreae</taxon>
        <taxon>Rhododendron</taxon>
    </lineage>
</organism>
<evidence type="ECO:0000313" key="2">
    <source>
        <dbReference type="Proteomes" id="UP001062846"/>
    </source>
</evidence>
<dbReference type="EMBL" id="CM046399">
    <property type="protein sequence ID" value="KAI8528839.1"/>
    <property type="molecule type" value="Genomic_DNA"/>
</dbReference>